<feature type="chain" id="PRO_5038897919" description="Cytochrome bc1 complex Rieske iron-sulfur subunit" evidence="11">
    <location>
        <begin position="32"/>
        <end position="165"/>
    </location>
</feature>
<reference evidence="13" key="1">
    <citation type="submission" date="2020-11" db="EMBL/GenBank/DDBJ databases">
        <title>Nocardioides sp. CBS4Y-1, whole genome shotgun sequence.</title>
        <authorList>
            <person name="Tuo L."/>
        </authorList>
    </citation>
    <scope>NUCLEOTIDE SEQUENCE</scope>
    <source>
        <strain evidence="13">CBS4Y-1</strain>
    </source>
</reference>
<gene>
    <name evidence="13" type="ORF">ISG29_10150</name>
</gene>
<keyword evidence="11" id="KW-0732">Signal</keyword>
<evidence type="ECO:0000313" key="13">
    <source>
        <dbReference type="EMBL" id="MBF4162054.1"/>
    </source>
</evidence>
<dbReference type="GO" id="GO:0016705">
    <property type="term" value="F:oxidoreductase activity, acting on paired donors, with incorporation or reduction of molecular oxygen"/>
    <property type="evidence" value="ECO:0007669"/>
    <property type="project" value="UniProtKB-ARBA"/>
</dbReference>
<evidence type="ECO:0000256" key="2">
    <source>
        <dbReference type="ARBA" id="ARBA00015816"/>
    </source>
</evidence>
<keyword evidence="3" id="KW-0001">2Fe-2S</keyword>
<feature type="region of interest" description="Disordered" evidence="10">
    <location>
        <begin position="35"/>
        <end position="77"/>
    </location>
</feature>
<dbReference type="Gene3D" id="2.102.10.10">
    <property type="entry name" value="Rieske [2Fe-2S] iron-sulphur domain"/>
    <property type="match status" value="1"/>
</dbReference>
<evidence type="ECO:0000256" key="4">
    <source>
        <dbReference type="ARBA" id="ARBA00022723"/>
    </source>
</evidence>
<evidence type="ECO:0000256" key="5">
    <source>
        <dbReference type="ARBA" id="ARBA00023004"/>
    </source>
</evidence>
<dbReference type="InterPro" id="IPR014349">
    <property type="entry name" value="Rieske_Fe-S_prot"/>
</dbReference>
<dbReference type="CDD" id="cd03467">
    <property type="entry name" value="Rieske"/>
    <property type="match status" value="1"/>
</dbReference>
<evidence type="ECO:0000256" key="1">
    <source>
        <dbReference type="ARBA" id="ARBA00002494"/>
    </source>
</evidence>
<comment type="function">
    <text evidence="1">Iron-sulfur subunit of the cytochrome bc1 complex, an essential component of the respiratory electron transport chain required for ATP synthesis. The bc1 complex catalyzes the oxidation of menaquinol and the reduction of cytochrome c in the respiratory chain. The bc1 complex operates through a Q-cycle mechanism that couples electron transfer to generation of the proton gradient that drives ATP synthesis.</text>
</comment>
<organism evidence="13 14">
    <name type="scientific">Nocardioides acrostichi</name>
    <dbReference type="NCBI Taxonomy" id="2784339"/>
    <lineage>
        <taxon>Bacteria</taxon>
        <taxon>Bacillati</taxon>
        <taxon>Actinomycetota</taxon>
        <taxon>Actinomycetes</taxon>
        <taxon>Propionibacteriales</taxon>
        <taxon>Nocardioidaceae</taxon>
        <taxon>Nocardioides</taxon>
    </lineage>
</organism>
<evidence type="ECO:0000256" key="10">
    <source>
        <dbReference type="SAM" id="MobiDB-lite"/>
    </source>
</evidence>
<dbReference type="GO" id="GO:0004497">
    <property type="term" value="F:monooxygenase activity"/>
    <property type="evidence" value="ECO:0007669"/>
    <property type="project" value="UniProtKB-ARBA"/>
</dbReference>
<keyword evidence="4" id="KW-0479">Metal-binding</keyword>
<evidence type="ECO:0000256" key="9">
    <source>
        <dbReference type="ARBA" id="ARBA00034078"/>
    </source>
</evidence>
<feature type="compositionally biased region" description="Low complexity" evidence="10">
    <location>
        <begin position="42"/>
        <end position="72"/>
    </location>
</feature>
<protein>
    <recommendedName>
        <fullName evidence="2">Cytochrome bc1 complex Rieske iron-sulfur subunit</fullName>
    </recommendedName>
    <alternativeName>
        <fullName evidence="8">Cytochrome bc1 reductase complex subunit QcrA</fullName>
    </alternativeName>
</protein>
<evidence type="ECO:0000313" key="14">
    <source>
        <dbReference type="Proteomes" id="UP000656804"/>
    </source>
</evidence>
<proteinExistence type="predicted"/>
<dbReference type="AlphaFoldDB" id="A0A930YD28"/>
<dbReference type="SUPFAM" id="SSF50022">
    <property type="entry name" value="ISP domain"/>
    <property type="match status" value="1"/>
</dbReference>
<dbReference type="InterPro" id="IPR006311">
    <property type="entry name" value="TAT_signal"/>
</dbReference>
<dbReference type="PANTHER" id="PTHR10134">
    <property type="entry name" value="CYTOCHROME B-C1 COMPLEX SUBUNIT RIESKE, MITOCHONDRIAL"/>
    <property type="match status" value="1"/>
</dbReference>
<dbReference type="InterPro" id="IPR036922">
    <property type="entry name" value="Rieske_2Fe-2S_sf"/>
</dbReference>
<evidence type="ECO:0000256" key="3">
    <source>
        <dbReference type="ARBA" id="ARBA00022714"/>
    </source>
</evidence>
<evidence type="ECO:0000256" key="7">
    <source>
        <dbReference type="ARBA" id="ARBA00023157"/>
    </source>
</evidence>
<dbReference type="PROSITE" id="PS51296">
    <property type="entry name" value="RIESKE"/>
    <property type="match status" value="1"/>
</dbReference>
<evidence type="ECO:0000256" key="8">
    <source>
        <dbReference type="ARBA" id="ARBA00029586"/>
    </source>
</evidence>
<dbReference type="PRINTS" id="PR00162">
    <property type="entry name" value="RIESKE"/>
</dbReference>
<accession>A0A930YD28</accession>
<comment type="caution">
    <text evidence="13">The sequence shown here is derived from an EMBL/GenBank/DDBJ whole genome shotgun (WGS) entry which is preliminary data.</text>
</comment>
<dbReference type="InterPro" id="IPR005805">
    <property type="entry name" value="Rieske_Fe-S_prot_C"/>
</dbReference>
<evidence type="ECO:0000256" key="11">
    <source>
        <dbReference type="SAM" id="SignalP"/>
    </source>
</evidence>
<keyword evidence="7" id="KW-1015">Disulfide bond</keyword>
<feature type="signal peptide" evidence="11">
    <location>
        <begin position="1"/>
        <end position="31"/>
    </location>
</feature>
<keyword evidence="14" id="KW-1185">Reference proteome</keyword>
<dbReference type="RefSeq" id="WP_194503313.1">
    <property type="nucleotide sequence ID" value="NZ_JADIVZ010000004.1"/>
</dbReference>
<dbReference type="InterPro" id="IPR017941">
    <property type="entry name" value="Rieske_2Fe-2S"/>
</dbReference>
<dbReference type="EMBL" id="JADIVZ010000004">
    <property type="protein sequence ID" value="MBF4162054.1"/>
    <property type="molecule type" value="Genomic_DNA"/>
</dbReference>
<dbReference type="GO" id="GO:0046872">
    <property type="term" value="F:metal ion binding"/>
    <property type="evidence" value="ECO:0007669"/>
    <property type="project" value="UniProtKB-KW"/>
</dbReference>
<evidence type="ECO:0000256" key="6">
    <source>
        <dbReference type="ARBA" id="ARBA00023014"/>
    </source>
</evidence>
<name>A0A930YD28_9ACTN</name>
<dbReference type="PROSITE" id="PS51257">
    <property type="entry name" value="PROKAR_LIPOPROTEIN"/>
    <property type="match status" value="1"/>
</dbReference>
<keyword evidence="5" id="KW-0408">Iron</keyword>
<keyword evidence="6" id="KW-0411">Iron-sulfur</keyword>
<evidence type="ECO:0000259" key="12">
    <source>
        <dbReference type="PROSITE" id="PS51296"/>
    </source>
</evidence>
<dbReference type="Pfam" id="PF00355">
    <property type="entry name" value="Rieske"/>
    <property type="match status" value="1"/>
</dbReference>
<feature type="domain" description="Rieske" evidence="12">
    <location>
        <begin position="72"/>
        <end position="164"/>
    </location>
</feature>
<dbReference type="GO" id="GO:0016020">
    <property type="term" value="C:membrane"/>
    <property type="evidence" value="ECO:0007669"/>
    <property type="project" value="InterPro"/>
</dbReference>
<comment type="cofactor">
    <cofactor evidence="9">
        <name>[2Fe-2S] cluster</name>
        <dbReference type="ChEBI" id="CHEBI:190135"/>
    </cofactor>
</comment>
<sequence>MDPEAPRPRPVNRRQALSGLAGAGLALPLLAACGSGGDESASDSTPTGMTTSDSSGSSGSSDSSGSDGSDGTALVSASDVPVGSGVILSDPGVVVTQPTEGDFKAFSVTCTHQGCPVTSISSDGIVCPCHGSVFAISDGAPTAGPAPSALASVAIDVKDGEISTA</sequence>
<dbReference type="GO" id="GO:0051537">
    <property type="term" value="F:2 iron, 2 sulfur cluster binding"/>
    <property type="evidence" value="ECO:0007669"/>
    <property type="project" value="UniProtKB-KW"/>
</dbReference>
<dbReference type="Proteomes" id="UP000656804">
    <property type="component" value="Unassembled WGS sequence"/>
</dbReference>
<dbReference type="PROSITE" id="PS51318">
    <property type="entry name" value="TAT"/>
    <property type="match status" value="1"/>
</dbReference>